<comment type="similarity">
    <text evidence="2 5">Belongs to the RecX family.</text>
</comment>
<name>A0A2N6VNQ1_9MICO</name>
<evidence type="ECO:0000256" key="6">
    <source>
        <dbReference type="SAM" id="MobiDB-lite"/>
    </source>
</evidence>
<feature type="domain" description="RecX third three-helical" evidence="8">
    <location>
        <begin position="129"/>
        <end position="171"/>
    </location>
</feature>
<dbReference type="Gene3D" id="1.10.10.10">
    <property type="entry name" value="Winged helix-like DNA-binding domain superfamily/Winged helix DNA-binding domain"/>
    <property type="match status" value="3"/>
</dbReference>
<dbReference type="InterPro" id="IPR053926">
    <property type="entry name" value="RecX_HTH_1st"/>
</dbReference>
<dbReference type="Pfam" id="PF02631">
    <property type="entry name" value="RecX_HTH2"/>
    <property type="match status" value="1"/>
</dbReference>
<dbReference type="Pfam" id="PF21981">
    <property type="entry name" value="RecX_HTH3"/>
    <property type="match status" value="1"/>
</dbReference>
<organism evidence="11 12">
    <name type="scientific">Brevibacterium paucivorans</name>
    <dbReference type="NCBI Taxonomy" id="170994"/>
    <lineage>
        <taxon>Bacteria</taxon>
        <taxon>Bacillati</taxon>
        <taxon>Actinomycetota</taxon>
        <taxon>Actinomycetes</taxon>
        <taxon>Micrococcales</taxon>
        <taxon>Brevibacteriaceae</taxon>
        <taxon>Brevibacterium</taxon>
    </lineage>
</organism>
<dbReference type="PANTHER" id="PTHR33602">
    <property type="entry name" value="REGULATORY PROTEIN RECX FAMILY PROTEIN"/>
    <property type="match status" value="1"/>
</dbReference>
<dbReference type="RefSeq" id="WP_102238792.1">
    <property type="nucleotide sequence ID" value="NZ_BAAAIM010000004.1"/>
</dbReference>
<evidence type="ECO:0000256" key="1">
    <source>
        <dbReference type="ARBA" id="ARBA00004496"/>
    </source>
</evidence>
<dbReference type="EMBL" id="PNHK01000002">
    <property type="protein sequence ID" value="PMD05775.1"/>
    <property type="molecule type" value="Genomic_DNA"/>
</dbReference>
<feature type="domain" description="RecX second three-helical" evidence="7">
    <location>
        <begin position="84"/>
        <end position="125"/>
    </location>
</feature>
<comment type="caution">
    <text evidence="11">The sequence shown here is derived from an EMBL/GenBank/DDBJ whole genome shotgun (WGS) entry which is preliminary data.</text>
</comment>
<evidence type="ECO:0000256" key="5">
    <source>
        <dbReference type="HAMAP-Rule" id="MF_01114"/>
    </source>
</evidence>
<dbReference type="Pfam" id="PF21982">
    <property type="entry name" value="RecX_HTH1"/>
    <property type="match status" value="1"/>
</dbReference>
<comment type="function">
    <text evidence="5">Modulates RecA activity.</text>
</comment>
<dbReference type="GO" id="GO:0005737">
    <property type="term" value="C:cytoplasm"/>
    <property type="evidence" value="ECO:0007669"/>
    <property type="project" value="UniProtKB-SubCell"/>
</dbReference>
<gene>
    <name evidence="5" type="primary">recX</name>
    <name evidence="11" type="ORF">CJ199_07190</name>
    <name evidence="10" type="ORF">JOE56_001825</name>
</gene>
<evidence type="ECO:0000313" key="11">
    <source>
        <dbReference type="EMBL" id="PMD05775.1"/>
    </source>
</evidence>
<keyword evidence="4 5" id="KW-0963">Cytoplasm</keyword>
<feature type="compositionally biased region" description="Polar residues" evidence="6">
    <location>
        <begin position="1"/>
        <end position="14"/>
    </location>
</feature>
<evidence type="ECO:0000259" key="9">
    <source>
        <dbReference type="Pfam" id="PF21982"/>
    </source>
</evidence>
<dbReference type="HAMAP" id="MF_01114">
    <property type="entry name" value="RecX"/>
    <property type="match status" value="1"/>
</dbReference>
<dbReference type="EMBL" id="JAFBCP010000001">
    <property type="protein sequence ID" value="MBM7817131.1"/>
    <property type="molecule type" value="Genomic_DNA"/>
</dbReference>
<evidence type="ECO:0000259" key="8">
    <source>
        <dbReference type="Pfam" id="PF21981"/>
    </source>
</evidence>
<reference evidence="11 12" key="1">
    <citation type="submission" date="2017-09" db="EMBL/GenBank/DDBJ databases">
        <title>Bacterial strain isolated from the female urinary microbiota.</title>
        <authorList>
            <person name="Thomas-White K."/>
            <person name="Kumar N."/>
            <person name="Forster S."/>
            <person name="Putonti C."/>
            <person name="Lawley T."/>
            <person name="Wolfe A.J."/>
        </authorList>
    </citation>
    <scope>NUCLEOTIDE SEQUENCE [LARGE SCALE GENOMIC DNA]</scope>
    <source>
        <strain evidence="11 12">UMB1301</strain>
    </source>
</reference>
<keyword evidence="13" id="KW-1185">Reference proteome</keyword>
<dbReference type="InterPro" id="IPR003783">
    <property type="entry name" value="Regulatory_RecX"/>
</dbReference>
<dbReference type="InterPro" id="IPR036388">
    <property type="entry name" value="WH-like_DNA-bd_sf"/>
</dbReference>
<sequence length="183" mass="20974">MSSAQLIESLQQSIDKIEAHSAQPEPDPQAHDPEYKQAKKRALNILSVRDYSVDELRKKLIAREHPEDAVERVLAKLQRAGLLNDEEYAQNYVRVHREKRNLSTSALRRELAKRGVADKHIRYALDQVEDEHEVAFGVALKKARSTVGLPRETRMRRILAMLARRGFPQSISMDVTLRALDET</sequence>
<evidence type="ECO:0000256" key="3">
    <source>
        <dbReference type="ARBA" id="ARBA00018111"/>
    </source>
</evidence>
<evidence type="ECO:0000259" key="7">
    <source>
        <dbReference type="Pfam" id="PF02631"/>
    </source>
</evidence>
<accession>A0A2N6VNQ1</accession>
<evidence type="ECO:0000256" key="2">
    <source>
        <dbReference type="ARBA" id="ARBA00009695"/>
    </source>
</evidence>
<dbReference type="InterPro" id="IPR053924">
    <property type="entry name" value="RecX_HTH_2nd"/>
</dbReference>
<feature type="domain" description="RecX first three-helical" evidence="9">
    <location>
        <begin position="38"/>
        <end position="77"/>
    </location>
</feature>
<evidence type="ECO:0000256" key="4">
    <source>
        <dbReference type="ARBA" id="ARBA00022490"/>
    </source>
</evidence>
<dbReference type="InterPro" id="IPR053925">
    <property type="entry name" value="RecX_HTH_3rd"/>
</dbReference>
<feature type="region of interest" description="Disordered" evidence="6">
    <location>
        <begin position="1"/>
        <end position="39"/>
    </location>
</feature>
<dbReference type="AlphaFoldDB" id="A0A2N6VNQ1"/>
<evidence type="ECO:0000313" key="13">
    <source>
        <dbReference type="Proteomes" id="UP000809290"/>
    </source>
</evidence>
<proteinExistence type="inferred from homology"/>
<reference evidence="10 13" key="2">
    <citation type="submission" date="2021-01" db="EMBL/GenBank/DDBJ databases">
        <title>Sequencing the genomes of 1000 actinobacteria strains.</title>
        <authorList>
            <person name="Klenk H.-P."/>
        </authorList>
    </citation>
    <scope>NUCLEOTIDE SEQUENCE [LARGE SCALE GENOMIC DNA]</scope>
    <source>
        <strain evidence="10 13">DSM 13657</strain>
    </source>
</reference>
<protein>
    <recommendedName>
        <fullName evidence="3 5">Regulatory protein RecX</fullName>
    </recommendedName>
</protein>
<dbReference type="GO" id="GO:0006282">
    <property type="term" value="P:regulation of DNA repair"/>
    <property type="evidence" value="ECO:0007669"/>
    <property type="project" value="UniProtKB-UniRule"/>
</dbReference>
<feature type="compositionally biased region" description="Basic and acidic residues" evidence="6">
    <location>
        <begin position="28"/>
        <end position="37"/>
    </location>
</feature>
<dbReference type="OrthoDB" id="5244465at2"/>
<dbReference type="Proteomes" id="UP000809290">
    <property type="component" value="Unassembled WGS sequence"/>
</dbReference>
<evidence type="ECO:0000313" key="12">
    <source>
        <dbReference type="Proteomes" id="UP000235598"/>
    </source>
</evidence>
<dbReference type="Proteomes" id="UP000235598">
    <property type="component" value="Unassembled WGS sequence"/>
</dbReference>
<evidence type="ECO:0000313" key="10">
    <source>
        <dbReference type="EMBL" id="MBM7817131.1"/>
    </source>
</evidence>
<comment type="subcellular location">
    <subcellularLocation>
        <location evidence="1 5">Cytoplasm</location>
    </subcellularLocation>
</comment>
<dbReference type="PANTHER" id="PTHR33602:SF1">
    <property type="entry name" value="REGULATORY PROTEIN RECX FAMILY PROTEIN"/>
    <property type="match status" value="1"/>
</dbReference>